<feature type="region of interest" description="Disordered" evidence="1">
    <location>
        <begin position="442"/>
        <end position="519"/>
    </location>
</feature>
<protein>
    <submittedName>
        <fullName evidence="2">Uncharacterized protein</fullName>
    </submittedName>
</protein>
<feature type="compositionally biased region" description="Polar residues" evidence="1">
    <location>
        <begin position="277"/>
        <end position="287"/>
    </location>
</feature>
<feature type="compositionally biased region" description="Polar residues" evidence="1">
    <location>
        <begin position="19"/>
        <end position="31"/>
    </location>
</feature>
<sequence>RSEMGSRQPGQTARPGASDVSSVLESTSGDISSERLLGSADDESDMRMITLASLGQDESGSTEGRDTLARAIRESLTILELSPEEAADFLRPLRHCCYPIAMMVRVLILVAFFGLLPANGSVVGVSAVEPGTYESIAAVGNLTKIHVAVESDMMTSLHFFPSGMTLPISVGPHTLEPDVAGFLVFSKKKLFERRLLTRSFEKLKETGPDIFASLLNWRDMKVCQTTSGTLTLLVFESEALVLRKVDVVLPGGSTHDHGQATERARHQETAGGVPSNPMDTQNYQGTSEPEERATAAEPHTRQPQPSMVGSQREAMRAEIPPSGVYENDQPIPGFEKVKMTLVKESLTCWFEFHYAWSQSPRKVGPCKMAVSLHSGCLMFDSGHKSSRRKVAREFTRLSDDLARTNHGRISSSLFKVCFAPPRQTELVIGVARYPMKLRDSSAKATSSISNSPDSPSERGGSGTTSARIWEGGDKGHGHSIVSGVPEKKRVATRDSTSGPLKRSRPQPGSRIEPKLTARPPPPGVYHNVFPILNFTKVTMNITTDLSCLLKFWIPGLTAPVLVGPREIVASLLDDCYYFDIPDNSGRARTVWEFRRLSNELDRRNLPRIYMIDIQVRTSSSKQVDLVIGAKRYPMRPSEAPAGLVFGSADSALQSILQNRGHKSDDGTDLRPLDAGGDHQTLEGLMQ</sequence>
<feature type="compositionally biased region" description="Basic and acidic residues" evidence="1">
    <location>
        <begin position="661"/>
        <end position="680"/>
    </location>
</feature>
<feature type="region of interest" description="Disordered" evidence="1">
    <location>
        <begin position="1"/>
        <end position="43"/>
    </location>
</feature>
<feature type="compositionally biased region" description="Low complexity" evidence="1">
    <location>
        <begin position="442"/>
        <end position="454"/>
    </location>
</feature>
<organism evidence="2 3">
    <name type="scientific">Perkinsus olseni</name>
    <name type="common">Perkinsus atlanticus</name>
    <dbReference type="NCBI Taxonomy" id="32597"/>
    <lineage>
        <taxon>Eukaryota</taxon>
        <taxon>Sar</taxon>
        <taxon>Alveolata</taxon>
        <taxon>Perkinsozoa</taxon>
        <taxon>Perkinsea</taxon>
        <taxon>Perkinsida</taxon>
        <taxon>Perkinsidae</taxon>
        <taxon>Perkinsus</taxon>
    </lineage>
</organism>
<feature type="compositionally biased region" description="Basic and acidic residues" evidence="1">
    <location>
        <begin position="289"/>
        <end position="300"/>
    </location>
</feature>
<proteinExistence type="predicted"/>
<name>A0A7J6Q505_PEROL</name>
<accession>A0A7J6Q505</accession>
<feature type="non-terminal residue" evidence="2">
    <location>
        <position position="1"/>
    </location>
</feature>
<reference evidence="2 3" key="1">
    <citation type="submission" date="2020-04" db="EMBL/GenBank/DDBJ databases">
        <title>Perkinsus olseni comparative genomics.</title>
        <authorList>
            <person name="Bogema D.R."/>
        </authorList>
    </citation>
    <scope>NUCLEOTIDE SEQUENCE [LARGE SCALE GENOMIC DNA]</scope>
    <source>
        <strain evidence="2">ATCC PRA-205</strain>
    </source>
</reference>
<evidence type="ECO:0000313" key="3">
    <source>
        <dbReference type="Proteomes" id="UP000574390"/>
    </source>
</evidence>
<dbReference type="AlphaFoldDB" id="A0A7J6Q505"/>
<evidence type="ECO:0000256" key="1">
    <source>
        <dbReference type="SAM" id="MobiDB-lite"/>
    </source>
</evidence>
<feature type="region of interest" description="Disordered" evidence="1">
    <location>
        <begin position="659"/>
        <end position="686"/>
    </location>
</feature>
<feature type="region of interest" description="Disordered" evidence="1">
    <location>
        <begin position="252"/>
        <end position="311"/>
    </location>
</feature>
<gene>
    <name evidence="2" type="ORF">FOZ62_000233</name>
</gene>
<feature type="compositionally biased region" description="Basic and acidic residues" evidence="1">
    <location>
        <begin position="254"/>
        <end position="268"/>
    </location>
</feature>
<comment type="caution">
    <text evidence="2">The sequence shown here is derived from an EMBL/GenBank/DDBJ whole genome shotgun (WGS) entry which is preliminary data.</text>
</comment>
<dbReference type="EMBL" id="JABANM010032560">
    <property type="protein sequence ID" value="KAF4702710.1"/>
    <property type="molecule type" value="Genomic_DNA"/>
</dbReference>
<evidence type="ECO:0000313" key="2">
    <source>
        <dbReference type="EMBL" id="KAF4702710.1"/>
    </source>
</evidence>
<feature type="non-terminal residue" evidence="2">
    <location>
        <position position="686"/>
    </location>
</feature>
<dbReference type="Proteomes" id="UP000574390">
    <property type="component" value="Unassembled WGS sequence"/>
</dbReference>